<dbReference type="Gene3D" id="3.30.750.24">
    <property type="entry name" value="STAS domain"/>
    <property type="match status" value="1"/>
</dbReference>
<dbReference type="InterPro" id="IPR003658">
    <property type="entry name" value="Anti-sigma_ant"/>
</dbReference>
<evidence type="ECO:0000259" key="3">
    <source>
        <dbReference type="PROSITE" id="PS50801"/>
    </source>
</evidence>
<comment type="caution">
    <text evidence="4">The sequence shown here is derived from an EMBL/GenBank/DDBJ whole genome shotgun (WGS) entry which is preliminary data.</text>
</comment>
<reference evidence="4" key="1">
    <citation type="submission" date="2021-01" db="EMBL/GenBank/DDBJ databases">
        <title>Whole genome shotgun sequence of Spirilliplanes yamanashiensis NBRC 15828.</title>
        <authorList>
            <person name="Komaki H."/>
            <person name="Tamura T."/>
        </authorList>
    </citation>
    <scope>NUCLEOTIDE SEQUENCE</scope>
    <source>
        <strain evidence="4">NBRC 15828</strain>
    </source>
</reference>
<dbReference type="SUPFAM" id="SSF52091">
    <property type="entry name" value="SpoIIaa-like"/>
    <property type="match status" value="1"/>
</dbReference>
<gene>
    <name evidence="4" type="primary">rsbV_2</name>
    <name evidence="4" type="ORF">Sya03_33490</name>
</gene>
<sequence length="109" mass="11008">MFLSPTHLDVTTTGAAHGTVRVAAVGEIDMGSAPRLHRAVLDALVGRPAVVEVDLAGVTFMDSSGINILVACRQGAGDARVRVVNAAPQVLRVLTVTGLAAVLGLSPAG</sequence>
<dbReference type="PANTHER" id="PTHR33495">
    <property type="entry name" value="ANTI-SIGMA FACTOR ANTAGONIST TM_1081-RELATED-RELATED"/>
    <property type="match status" value="1"/>
</dbReference>
<dbReference type="Pfam" id="PF13466">
    <property type="entry name" value="STAS_2"/>
    <property type="match status" value="1"/>
</dbReference>
<dbReference type="PROSITE" id="PS50801">
    <property type="entry name" value="STAS"/>
    <property type="match status" value="1"/>
</dbReference>
<dbReference type="PANTHER" id="PTHR33495:SF2">
    <property type="entry name" value="ANTI-SIGMA FACTOR ANTAGONIST TM_1081-RELATED"/>
    <property type="match status" value="1"/>
</dbReference>
<comment type="similarity">
    <text evidence="1 2">Belongs to the anti-sigma-factor antagonist family.</text>
</comment>
<keyword evidence="5" id="KW-1185">Reference proteome</keyword>
<feature type="domain" description="STAS" evidence="3">
    <location>
        <begin position="18"/>
        <end position="109"/>
    </location>
</feature>
<evidence type="ECO:0000256" key="2">
    <source>
        <dbReference type="RuleBase" id="RU003749"/>
    </source>
</evidence>
<dbReference type="AlphaFoldDB" id="A0A8J3Y9T4"/>
<dbReference type="InterPro" id="IPR058548">
    <property type="entry name" value="MlaB-like_STAS"/>
</dbReference>
<dbReference type="NCBIfam" id="TIGR00377">
    <property type="entry name" value="ant_ant_sig"/>
    <property type="match status" value="1"/>
</dbReference>
<proteinExistence type="inferred from homology"/>
<dbReference type="InterPro" id="IPR036513">
    <property type="entry name" value="STAS_dom_sf"/>
</dbReference>
<dbReference type="CDD" id="cd07043">
    <property type="entry name" value="STAS_anti-anti-sigma_factors"/>
    <property type="match status" value="1"/>
</dbReference>
<dbReference type="Proteomes" id="UP000652013">
    <property type="component" value="Unassembled WGS sequence"/>
</dbReference>
<dbReference type="InterPro" id="IPR002645">
    <property type="entry name" value="STAS_dom"/>
</dbReference>
<organism evidence="4 5">
    <name type="scientific">Spirilliplanes yamanashiensis</name>
    <dbReference type="NCBI Taxonomy" id="42233"/>
    <lineage>
        <taxon>Bacteria</taxon>
        <taxon>Bacillati</taxon>
        <taxon>Actinomycetota</taxon>
        <taxon>Actinomycetes</taxon>
        <taxon>Micromonosporales</taxon>
        <taxon>Micromonosporaceae</taxon>
        <taxon>Spirilliplanes</taxon>
    </lineage>
</organism>
<dbReference type="RefSeq" id="WP_203939236.1">
    <property type="nucleotide sequence ID" value="NZ_BAAAGJ010000002.1"/>
</dbReference>
<evidence type="ECO:0000256" key="1">
    <source>
        <dbReference type="ARBA" id="ARBA00009013"/>
    </source>
</evidence>
<dbReference type="GO" id="GO:0043856">
    <property type="term" value="F:anti-sigma factor antagonist activity"/>
    <property type="evidence" value="ECO:0007669"/>
    <property type="project" value="InterPro"/>
</dbReference>
<evidence type="ECO:0000313" key="5">
    <source>
        <dbReference type="Proteomes" id="UP000652013"/>
    </source>
</evidence>
<name>A0A8J3Y9T4_9ACTN</name>
<dbReference type="EMBL" id="BOOY01000025">
    <property type="protein sequence ID" value="GIJ03997.1"/>
    <property type="molecule type" value="Genomic_DNA"/>
</dbReference>
<evidence type="ECO:0000313" key="4">
    <source>
        <dbReference type="EMBL" id="GIJ03997.1"/>
    </source>
</evidence>
<protein>
    <recommendedName>
        <fullName evidence="2">Anti-sigma factor antagonist</fullName>
    </recommendedName>
</protein>
<accession>A0A8J3Y9T4</accession>